<accession>A9GCP4</accession>
<feature type="domain" description="NGO1945-like C-terminal" evidence="3">
    <location>
        <begin position="218"/>
        <end position="311"/>
    </location>
</feature>
<dbReference type="Gene3D" id="3.90.930.50">
    <property type="match status" value="1"/>
</dbReference>
<dbReference type="InterPro" id="IPR044922">
    <property type="entry name" value="DUF2063_N_sf"/>
</dbReference>
<evidence type="ECO:0000259" key="2">
    <source>
        <dbReference type="Pfam" id="PF09836"/>
    </source>
</evidence>
<evidence type="ECO:0000259" key="3">
    <source>
        <dbReference type="Pfam" id="PF22106"/>
    </source>
</evidence>
<dbReference type="Proteomes" id="UP000002139">
    <property type="component" value="Chromosome"/>
</dbReference>
<dbReference type="InterPro" id="IPR054098">
    <property type="entry name" value="NGO1945-like_C"/>
</dbReference>
<dbReference type="Gene3D" id="1.10.150.690">
    <property type="entry name" value="DUF2063"/>
    <property type="match status" value="1"/>
</dbReference>
<keyword evidence="5" id="KW-1185">Reference proteome</keyword>
<dbReference type="eggNOG" id="COG3219">
    <property type="taxonomic scope" value="Bacteria"/>
</dbReference>
<dbReference type="STRING" id="448385.sce6053"/>
<dbReference type="RefSeq" id="WP_012238682.1">
    <property type="nucleotide sequence ID" value="NC_010162.1"/>
</dbReference>
<name>A9GCP4_SORC5</name>
<dbReference type="KEGG" id="scl:sce6053"/>
<dbReference type="AlphaFoldDB" id="A9GCP4"/>
<proteinExistence type="predicted"/>
<dbReference type="HOGENOM" id="CLU_792022_0_0_7"/>
<organism evidence="4 5">
    <name type="scientific">Sorangium cellulosum (strain So ce56)</name>
    <name type="common">Polyangium cellulosum (strain So ce56)</name>
    <dbReference type="NCBI Taxonomy" id="448385"/>
    <lineage>
        <taxon>Bacteria</taxon>
        <taxon>Pseudomonadati</taxon>
        <taxon>Myxococcota</taxon>
        <taxon>Polyangia</taxon>
        <taxon>Polyangiales</taxon>
        <taxon>Polyangiaceae</taxon>
        <taxon>Sorangium</taxon>
    </lineage>
</organism>
<dbReference type="EMBL" id="AM746676">
    <property type="protein sequence ID" value="CAN96217.1"/>
    <property type="molecule type" value="Genomic_DNA"/>
</dbReference>
<dbReference type="Pfam" id="PF22106">
    <property type="entry name" value="NGO1945_C"/>
    <property type="match status" value="1"/>
</dbReference>
<dbReference type="OrthoDB" id="5504055at2"/>
<reference evidence="4 5" key="1">
    <citation type="journal article" date="2007" name="Nat. Biotechnol.">
        <title>Complete genome sequence of the myxobacterium Sorangium cellulosum.</title>
        <authorList>
            <person name="Schneiker S."/>
            <person name="Perlova O."/>
            <person name="Kaiser O."/>
            <person name="Gerth K."/>
            <person name="Alici A."/>
            <person name="Altmeyer M.O."/>
            <person name="Bartels D."/>
            <person name="Bekel T."/>
            <person name="Beyer S."/>
            <person name="Bode E."/>
            <person name="Bode H.B."/>
            <person name="Bolten C.J."/>
            <person name="Choudhuri J.V."/>
            <person name="Doss S."/>
            <person name="Elnakady Y.A."/>
            <person name="Frank B."/>
            <person name="Gaigalat L."/>
            <person name="Goesmann A."/>
            <person name="Groeger C."/>
            <person name="Gross F."/>
            <person name="Jelsbak L."/>
            <person name="Jelsbak L."/>
            <person name="Kalinowski J."/>
            <person name="Kegler C."/>
            <person name="Knauber T."/>
            <person name="Konietzny S."/>
            <person name="Kopp M."/>
            <person name="Krause L."/>
            <person name="Krug D."/>
            <person name="Linke B."/>
            <person name="Mahmud T."/>
            <person name="Martinez-Arias R."/>
            <person name="McHardy A.C."/>
            <person name="Merai M."/>
            <person name="Meyer F."/>
            <person name="Mormann S."/>
            <person name="Munoz-Dorado J."/>
            <person name="Perez J."/>
            <person name="Pradella S."/>
            <person name="Rachid S."/>
            <person name="Raddatz G."/>
            <person name="Rosenau F."/>
            <person name="Rueckert C."/>
            <person name="Sasse F."/>
            <person name="Scharfe M."/>
            <person name="Schuster S.C."/>
            <person name="Suen G."/>
            <person name="Treuner-Lange A."/>
            <person name="Velicer G.J."/>
            <person name="Vorholter F.-J."/>
            <person name="Weissman K.J."/>
            <person name="Welch R.D."/>
            <person name="Wenzel S.C."/>
            <person name="Whitworth D.E."/>
            <person name="Wilhelm S."/>
            <person name="Wittmann C."/>
            <person name="Bloecker H."/>
            <person name="Puehler A."/>
            <person name="Mueller R."/>
        </authorList>
    </citation>
    <scope>NUCLEOTIDE SEQUENCE [LARGE SCALE GENOMIC DNA]</scope>
    <source>
        <strain evidence="5">So ce56</strain>
    </source>
</reference>
<feature type="region of interest" description="Disordered" evidence="1">
    <location>
        <begin position="173"/>
        <end position="207"/>
    </location>
</feature>
<dbReference type="Pfam" id="PF09836">
    <property type="entry name" value="DUF2063"/>
    <property type="match status" value="1"/>
</dbReference>
<evidence type="ECO:0000313" key="4">
    <source>
        <dbReference type="EMBL" id="CAN96217.1"/>
    </source>
</evidence>
<feature type="compositionally biased region" description="Low complexity" evidence="1">
    <location>
        <begin position="9"/>
        <end position="22"/>
    </location>
</feature>
<evidence type="ECO:0000256" key="1">
    <source>
        <dbReference type="SAM" id="MobiDB-lite"/>
    </source>
</evidence>
<evidence type="ECO:0000313" key="5">
    <source>
        <dbReference type="Proteomes" id="UP000002139"/>
    </source>
</evidence>
<sequence>MSGARGVWEAGEAGATCEAGEASNTPPPELAALERALQRSVTAPDGEAIAADPRAWLARAGLEGPDLEAMAALPPKRLLLYRSLIRRGLTGAIRAGIPRTAARLGARFEADVARFIEAEPPRSRYLRDVAFEFVGFAAPRWAGDPEVPAYLADLARHELAAFAAACAEQDEEAGAGGASGPLGDEAPATPGDVAPGDAAPGSPGEALSLDRGARFQRAAALVRYEHAVHRLLGDASARDVPAREPTRLLVYRDAAHDVRFLELTPLAAEILGRLLAGAALGEAVVAGCAALGHPVDGPVLESTAALLSDLAERGALLGPSR</sequence>
<protein>
    <submittedName>
        <fullName evidence="4">Uncharacterized protein</fullName>
    </submittedName>
</protein>
<gene>
    <name evidence="4" type="ordered locus">sce6053</name>
</gene>
<dbReference type="InterPro" id="IPR018640">
    <property type="entry name" value="DUF2063"/>
</dbReference>
<feature type="region of interest" description="Disordered" evidence="1">
    <location>
        <begin position="1"/>
        <end position="27"/>
    </location>
</feature>
<feature type="domain" description="Putative DNA-binding" evidence="2">
    <location>
        <begin position="45"/>
        <end position="136"/>
    </location>
</feature>
<dbReference type="BioCyc" id="SCEL448385:SCE_RS31085-MONOMER"/>